<organism evidence="3 4">
    <name type="scientific">Mangrovactinospora gilvigrisea</name>
    <dbReference type="NCBI Taxonomy" id="1428644"/>
    <lineage>
        <taxon>Bacteria</taxon>
        <taxon>Bacillati</taxon>
        <taxon>Actinomycetota</taxon>
        <taxon>Actinomycetes</taxon>
        <taxon>Kitasatosporales</taxon>
        <taxon>Streptomycetaceae</taxon>
        <taxon>Mangrovactinospora</taxon>
    </lineage>
</organism>
<dbReference type="OrthoDB" id="9765647at2"/>
<dbReference type="STRING" id="1428644.BIV57_20130"/>
<dbReference type="AlphaFoldDB" id="A0A1J7BQI6"/>
<dbReference type="Gene3D" id="3.40.50.1820">
    <property type="entry name" value="alpha/beta hydrolase"/>
    <property type="match status" value="1"/>
</dbReference>
<comment type="caution">
    <text evidence="3">The sequence shown here is derived from an EMBL/GenBank/DDBJ whole genome shotgun (WGS) entry which is preliminary data.</text>
</comment>
<dbReference type="InterPro" id="IPR053145">
    <property type="entry name" value="AB_hydrolase_Est10"/>
</dbReference>
<dbReference type="EMBL" id="MLCF01000133">
    <property type="protein sequence ID" value="OIV35713.1"/>
    <property type="molecule type" value="Genomic_DNA"/>
</dbReference>
<dbReference type="PANTHER" id="PTHR43265:SF1">
    <property type="entry name" value="ESTERASE ESTD"/>
    <property type="match status" value="1"/>
</dbReference>
<dbReference type="InterPro" id="IPR029058">
    <property type="entry name" value="AB_hydrolase_fold"/>
</dbReference>
<protein>
    <recommendedName>
        <fullName evidence="5">Alpha/beta hydrolase</fullName>
    </recommendedName>
</protein>
<evidence type="ECO:0000313" key="3">
    <source>
        <dbReference type="EMBL" id="OIV35713.1"/>
    </source>
</evidence>
<dbReference type="Proteomes" id="UP000243342">
    <property type="component" value="Unassembled WGS sequence"/>
</dbReference>
<evidence type="ECO:0008006" key="5">
    <source>
        <dbReference type="Google" id="ProtNLM"/>
    </source>
</evidence>
<feature type="region of interest" description="Disordered" evidence="1">
    <location>
        <begin position="265"/>
        <end position="290"/>
    </location>
</feature>
<keyword evidence="2" id="KW-0472">Membrane</keyword>
<gene>
    <name evidence="3" type="ORF">BIV57_20130</name>
</gene>
<feature type="transmembrane region" description="Helical" evidence="2">
    <location>
        <begin position="398"/>
        <end position="418"/>
    </location>
</feature>
<feature type="transmembrane region" description="Helical" evidence="2">
    <location>
        <begin position="366"/>
        <end position="386"/>
    </location>
</feature>
<keyword evidence="4" id="KW-1185">Reference proteome</keyword>
<feature type="transmembrane region" description="Helical" evidence="2">
    <location>
        <begin position="334"/>
        <end position="354"/>
    </location>
</feature>
<accession>A0A1J7BQI6</accession>
<dbReference type="GO" id="GO:0052689">
    <property type="term" value="F:carboxylic ester hydrolase activity"/>
    <property type="evidence" value="ECO:0007669"/>
    <property type="project" value="TreeGrafter"/>
</dbReference>
<feature type="compositionally biased region" description="Low complexity" evidence="1">
    <location>
        <begin position="268"/>
        <end position="284"/>
    </location>
</feature>
<evidence type="ECO:0000256" key="2">
    <source>
        <dbReference type="SAM" id="Phobius"/>
    </source>
</evidence>
<feature type="transmembrane region" description="Helical" evidence="2">
    <location>
        <begin position="296"/>
        <end position="314"/>
    </location>
</feature>
<keyword evidence="2" id="KW-0812">Transmembrane</keyword>
<evidence type="ECO:0000256" key="1">
    <source>
        <dbReference type="SAM" id="MobiDB-lite"/>
    </source>
</evidence>
<keyword evidence="2" id="KW-1133">Transmembrane helix</keyword>
<dbReference type="RefSeq" id="WP_139275741.1">
    <property type="nucleotide sequence ID" value="NZ_MLCF01000133.1"/>
</dbReference>
<dbReference type="PANTHER" id="PTHR43265">
    <property type="entry name" value="ESTERASE ESTD"/>
    <property type="match status" value="1"/>
</dbReference>
<reference evidence="3 4" key="1">
    <citation type="submission" date="2016-10" db="EMBL/GenBank/DDBJ databases">
        <title>Genome sequence of Streptomyces gilvigriseus MUSC 26.</title>
        <authorList>
            <person name="Lee L.-H."/>
            <person name="Ser H.-L."/>
        </authorList>
    </citation>
    <scope>NUCLEOTIDE SEQUENCE [LARGE SCALE GENOMIC DNA]</scope>
    <source>
        <strain evidence="3 4">MUSC 26</strain>
    </source>
</reference>
<name>A0A1J7BQI6_9ACTN</name>
<proteinExistence type="predicted"/>
<dbReference type="SUPFAM" id="SSF53474">
    <property type="entry name" value="alpha/beta-Hydrolases"/>
    <property type="match status" value="1"/>
</dbReference>
<evidence type="ECO:0000313" key="4">
    <source>
        <dbReference type="Proteomes" id="UP000243342"/>
    </source>
</evidence>
<sequence length="420" mass="42675">MAPANHRRGARVPGIVLVGGSGPGPRSEYLTEARAFAAAGIAALVYDKRTVGYDRYHRDFGALADDAAAGIAALRRTPGVDPDRVGLWGFSEGGWVAPLAALKSGHVAFLVTLGGPGVTPLRAQAWSLNTALGHGGAGYRGPGSLQRAVAGPGARLLAGTGLFPSAAYDPVPLLERMRMPVLALWGAKDVQVPPADSARIYRAALARAGNTHLTVRFLAGAAHNGRATRTGFDRIGGPVEHGRRFGAPAPGYLSTMTAWVRRTTAGRPAATSPAPVAAPRQAVPSTDPGSTAAPPAVLQLAAAAALIAGFAAGVGRRASAARSGLRRCGRALRWCGTVTVAGTLLLVVAVYATQGRAAGPALLGEPVPWLVLQVLGAATVVLAAAVAVQSCRAHAPRAALPAVTGAAFLAWAAAWSLLPL</sequence>